<dbReference type="CDD" id="cd00801">
    <property type="entry name" value="INT_P4_C"/>
    <property type="match status" value="1"/>
</dbReference>
<dbReference type="Gene3D" id="3.30.160.390">
    <property type="entry name" value="Integrase, DNA-binding domain"/>
    <property type="match status" value="1"/>
</dbReference>
<evidence type="ECO:0000256" key="1">
    <source>
        <dbReference type="ARBA" id="ARBA00008857"/>
    </source>
</evidence>
<name>A0ABS7A602_9PROT</name>
<dbReference type="InterPro" id="IPR050808">
    <property type="entry name" value="Phage_Integrase"/>
</dbReference>
<proteinExistence type="inferred from homology"/>
<dbReference type="Pfam" id="PF13356">
    <property type="entry name" value="Arm-DNA-bind_3"/>
    <property type="match status" value="1"/>
</dbReference>
<evidence type="ECO:0000256" key="4">
    <source>
        <dbReference type="ARBA" id="ARBA00023172"/>
    </source>
</evidence>
<evidence type="ECO:0000313" key="7">
    <source>
        <dbReference type="Proteomes" id="UP001196565"/>
    </source>
</evidence>
<dbReference type="Gene3D" id="1.10.150.130">
    <property type="match status" value="1"/>
</dbReference>
<keyword evidence="2" id="KW-0229">DNA integration</keyword>
<dbReference type="RefSeq" id="WP_219762211.1">
    <property type="nucleotide sequence ID" value="NZ_JAHYBZ010000002.1"/>
</dbReference>
<keyword evidence="7" id="KW-1185">Reference proteome</keyword>
<dbReference type="InterPro" id="IPR053876">
    <property type="entry name" value="Phage_int_M"/>
</dbReference>
<dbReference type="InterPro" id="IPR011010">
    <property type="entry name" value="DNA_brk_join_enz"/>
</dbReference>
<keyword evidence="4" id="KW-0233">DNA recombination</keyword>
<dbReference type="PROSITE" id="PS51898">
    <property type="entry name" value="TYR_RECOMBINASE"/>
    <property type="match status" value="1"/>
</dbReference>
<dbReference type="Gene3D" id="1.10.443.10">
    <property type="entry name" value="Intergrase catalytic core"/>
    <property type="match status" value="1"/>
</dbReference>
<feature type="domain" description="Tyr recombinase" evidence="5">
    <location>
        <begin position="229"/>
        <end position="406"/>
    </location>
</feature>
<dbReference type="InterPro" id="IPR038488">
    <property type="entry name" value="Integrase_DNA-bd_sf"/>
</dbReference>
<dbReference type="PANTHER" id="PTHR30629:SF2">
    <property type="entry name" value="PROPHAGE INTEGRASE INTS-RELATED"/>
    <property type="match status" value="1"/>
</dbReference>
<organism evidence="6 7">
    <name type="scientific">Roseomonas alba</name>
    <dbReference type="NCBI Taxonomy" id="2846776"/>
    <lineage>
        <taxon>Bacteria</taxon>
        <taxon>Pseudomonadati</taxon>
        <taxon>Pseudomonadota</taxon>
        <taxon>Alphaproteobacteria</taxon>
        <taxon>Acetobacterales</taxon>
        <taxon>Roseomonadaceae</taxon>
        <taxon>Roseomonas</taxon>
    </lineage>
</organism>
<gene>
    <name evidence="6" type="ORF">KPL78_07145</name>
</gene>
<protein>
    <submittedName>
        <fullName evidence="6">Tyrosine-type recombinase/integrase</fullName>
    </submittedName>
</protein>
<comment type="caution">
    <text evidence="6">The sequence shown here is derived from an EMBL/GenBank/DDBJ whole genome shotgun (WGS) entry which is preliminary data.</text>
</comment>
<comment type="similarity">
    <text evidence="1">Belongs to the 'phage' integrase family.</text>
</comment>
<dbReference type="Pfam" id="PF22022">
    <property type="entry name" value="Phage_int_M"/>
    <property type="match status" value="1"/>
</dbReference>
<dbReference type="InterPro" id="IPR002104">
    <property type="entry name" value="Integrase_catalytic"/>
</dbReference>
<dbReference type="InterPro" id="IPR010998">
    <property type="entry name" value="Integrase_recombinase_N"/>
</dbReference>
<evidence type="ECO:0000256" key="3">
    <source>
        <dbReference type="ARBA" id="ARBA00023125"/>
    </source>
</evidence>
<evidence type="ECO:0000256" key="2">
    <source>
        <dbReference type="ARBA" id="ARBA00022908"/>
    </source>
</evidence>
<evidence type="ECO:0000259" key="5">
    <source>
        <dbReference type="PROSITE" id="PS51898"/>
    </source>
</evidence>
<accession>A0ABS7A602</accession>
<sequence length="430" mass="47254">MSRLGDKLVATQVASLLKKGQVGRHPDGNRLYLVVTGKGRGWWMLRYMAATLSRNGKPLSREMGLGRADPEGVDGYTLAEARDRANDARKLLRGGVDPLAHRDEIATAKRKAKEAARLFKDVAEAFIAGKEAGWQNEKHAAQWRTTLATYVYPTLGDMQVAAIAMEDVKGVLTPIWTTKPETASRVRGRIEAVLDYAEAHNWRQGPNPARWKGNLAFALAPKSKVAKVEHHAALPWSELAGFMATLRQQAGTAARALEFLILTAARTGEVIGARWSEIDMAGAVWTVPADRMKAGKEHRIPLSPQALAVLAPFAKARTEAEEDGFVFPGQFAGKPLSNMSMLKVLERMKRADLTVHGFRSSFRDWGGEATAHPREVIEHALAHQLKDKAEAAYQRGDLFRKRAALMKDWADFCDKAPATVTPLRPDAATA</sequence>
<dbReference type="PANTHER" id="PTHR30629">
    <property type="entry name" value="PROPHAGE INTEGRASE"/>
    <property type="match status" value="1"/>
</dbReference>
<dbReference type="InterPro" id="IPR025166">
    <property type="entry name" value="Integrase_DNA_bind_dom"/>
</dbReference>
<dbReference type="Pfam" id="PF00589">
    <property type="entry name" value="Phage_integrase"/>
    <property type="match status" value="1"/>
</dbReference>
<dbReference type="Proteomes" id="UP001196565">
    <property type="component" value="Unassembled WGS sequence"/>
</dbReference>
<evidence type="ECO:0000313" key="6">
    <source>
        <dbReference type="EMBL" id="MBW6397613.1"/>
    </source>
</evidence>
<reference evidence="6 7" key="1">
    <citation type="submission" date="2021-07" db="EMBL/GenBank/DDBJ databases">
        <authorList>
            <person name="So Y."/>
        </authorList>
    </citation>
    <scope>NUCLEOTIDE SEQUENCE [LARGE SCALE GENOMIC DNA]</scope>
    <source>
        <strain evidence="6 7">HJA6</strain>
    </source>
</reference>
<keyword evidence="3" id="KW-0238">DNA-binding</keyword>
<dbReference type="SUPFAM" id="SSF56349">
    <property type="entry name" value="DNA breaking-rejoining enzymes"/>
    <property type="match status" value="1"/>
</dbReference>
<dbReference type="EMBL" id="JAHYBZ010000002">
    <property type="protein sequence ID" value="MBW6397613.1"/>
    <property type="molecule type" value="Genomic_DNA"/>
</dbReference>
<dbReference type="InterPro" id="IPR013762">
    <property type="entry name" value="Integrase-like_cat_sf"/>
</dbReference>